<dbReference type="AlphaFoldDB" id="A0A1M5FJ80"/>
<feature type="chain" id="PRO_5009910163" description="Cell wall anchor protein" evidence="1">
    <location>
        <begin position="28"/>
        <end position="488"/>
    </location>
</feature>
<gene>
    <name evidence="2" type="ORF">SAMN05444372_101156</name>
</gene>
<keyword evidence="1" id="KW-0732">Signal</keyword>
<dbReference type="EMBL" id="FQWF01000001">
    <property type="protein sequence ID" value="SHF91514.1"/>
    <property type="molecule type" value="Genomic_DNA"/>
</dbReference>
<evidence type="ECO:0000313" key="2">
    <source>
        <dbReference type="EMBL" id="SHF91514.1"/>
    </source>
</evidence>
<evidence type="ECO:0000313" key="3">
    <source>
        <dbReference type="Proteomes" id="UP000184020"/>
    </source>
</evidence>
<dbReference type="STRING" id="229205.SAMN05444372_101156"/>
<evidence type="ECO:0000256" key="1">
    <source>
        <dbReference type="SAM" id="SignalP"/>
    </source>
</evidence>
<keyword evidence="3" id="KW-1185">Reference proteome</keyword>
<organism evidence="2 3">
    <name type="scientific">Flavobacterium micromati</name>
    <dbReference type="NCBI Taxonomy" id="229205"/>
    <lineage>
        <taxon>Bacteria</taxon>
        <taxon>Pseudomonadati</taxon>
        <taxon>Bacteroidota</taxon>
        <taxon>Flavobacteriia</taxon>
        <taxon>Flavobacteriales</taxon>
        <taxon>Flavobacteriaceae</taxon>
        <taxon>Flavobacterium</taxon>
    </lineage>
</organism>
<dbReference type="Proteomes" id="UP000184020">
    <property type="component" value="Unassembled WGS sequence"/>
</dbReference>
<evidence type="ECO:0008006" key="4">
    <source>
        <dbReference type="Google" id="ProtNLM"/>
    </source>
</evidence>
<proteinExistence type="predicted"/>
<reference evidence="3" key="1">
    <citation type="submission" date="2016-11" db="EMBL/GenBank/DDBJ databases">
        <authorList>
            <person name="Varghese N."/>
            <person name="Submissions S."/>
        </authorList>
    </citation>
    <scope>NUCLEOTIDE SEQUENCE [LARGE SCALE GENOMIC DNA]</scope>
    <source>
        <strain evidence="3">DSM 17659</strain>
    </source>
</reference>
<protein>
    <recommendedName>
        <fullName evidence="4">Cell wall anchor protein</fullName>
    </recommendedName>
</protein>
<sequence length="488" mass="52118">MKNYYFAMKALSACLFFFIISTANVFSQVGIGTITPNSSAMLDVTSTTQGMLTPRMTTAQRIAIATPADGLMVYDTDLKSFFHFNGGISSWNIMNSGTAGRLKFKRIRSTDVLATVLAAELAAGGQSKYILDSTTYYEINGTVTFNFPIDLNNAYVSGQDTNDDIIVRNGNLFEGSTGGSIRNVTIRVTGGTVFNISAANTQNLIFRDLVVSNCANVGSISGLGLVFVSTVQFVGNTTGITYNNISQLLLSNVGWFGNNLGTYEKLTGTFGLVQKQGGFSDVNGSAIGFDVSSNPVITGDAVLETVVFTGTNVAGYIKGYTPAVYTGYNFNNKWSVRSAGIPNESDEAAVGDINYNYPVGQGAGTTLSGTPRKLSGLTTSNNLYRFSQGGADNKLQYLGAKKRFFRVSGSASFQSNANATVYVFYVAKNGVVVNQSKVYVSSNSTNDILAVPIEAIIEMNTNDFIEIFAERFSGSGNILTVSMNLVVN</sequence>
<feature type="signal peptide" evidence="1">
    <location>
        <begin position="1"/>
        <end position="27"/>
    </location>
</feature>
<name>A0A1M5FJ80_9FLAO</name>
<accession>A0A1M5FJ80</accession>
<dbReference type="RefSeq" id="WP_244533851.1">
    <property type="nucleotide sequence ID" value="NZ_FQWF01000001.1"/>
</dbReference>